<dbReference type="AlphaFoldDB" id="A0A286U884"/>
<accession>A0A286U884</accession>
<protein>
    <recommendedName>
        <fullName evidence="4">Ricin B lectin domain-containing protein</fullName>
    </recommendedName>
</protein>
<evidence type="ECO:0000313" key="3">
    <source>
        <dbReference type="Proteomes" id="UP000217199"/>
    </source>
</evidence>
<proteinExistence type="predicted"/>
<keyword evidence="1" id="KW-0732">Signal</keyword>
<dbReference type="Proteomes" id="UP000217199">
    <property type="component" value="Unassembled WGS sequence"/>
</dbReference>
<dbReference type="InParanoid" id="A0A286U884"/>
<sequence>MKYTVFPLFNLISSVYAASLIPPNYYPPDDEYAIFNVEYRNRVFDNQGDFSPGHVIGSSIYYNDSTSPNLKWLVKGYTFDVIKGRNVSIQSFSAAHSVSEVGGFVSTDGSDIIESQDPVSWEMKPVANAQEQLMIVKDNLAITALPASDPKQQWSLAAQVVNTSDARQYWIFVPLGEIPTYLSNNNLTSS</sequence>
<gene>
    <name evidence="2" type="ORF">PNOK_0867500</name>
</gene>
<dbReference type="EMBL" id="NBII01000009">
    <property type="protein sequence ID" value="PAV15817.1"/>
    <property type="molecule type" value="Genomic_DNA"/>
</dbReference>
<reference evidence="2 3" key="1">
    <citation type="journal article" date="2017" name="Mol. Ecol.">
        <title>Comparative and population genomic landscape of Phellinus noxius: A hypervariable fungus causing root rot in trees.</title>
        <authorList>
            <person name="Chung C.L."/>
            <person name="Lee T.J."/>
            <person name="Akiba M."/>
            <person name="Lee H.H."/>
            <person name="Kuo T.H."/>
            <person name="Liu D."/>
            <person name="Ke H.M."/>
            <person name="Yokoi T."/>
            <person name="Roa M.B."/>
            <person name="Lu M.J."/>
            <person name="Chang Y.Y."/>
            <person name="Ann P.J."/>
            <person name="Tsai J.N."/>
            <person name="Chen C.Y."/>
            <person name="Tzean S.S."/>
            <person name="Ota Y."/>
            <person name="Hattori T."/>
            <person name="Sahashi N."/>
            <person name="Liou R.F."/>
            <person name="Kikuchi T."/>
            <person name="Tsai I.J."/>
        </authorList>
    </citation>
    <scope>NUCLEOTIDE SEQUENCE [LARGE SCALE GENOMIC DNA]</scope>
    <source>
        <strain evidence="2 3">FFPRI411160</strain>
    </source>
</reference>
<comment type="caution">
    <text evidence="2">The sequence shown here is derived from an EMBL/GenBank/DDBJ whole genome shotgun (WGS) entry which is preliminary data.</text>
</comment>
<feature type="chain" id="PRO_5013588255" description="Ricin B lectin domain-containing protein" evidence="1">
    <location>
        <begin position="18"/>
        <end position="190"/>
    </location>
</feature>
<name>A0A286U884_9AGAM</name>
<evidence type="ECO:0000256" key="1">
    <source>
        <dbReference type="SAM" id="SignalP"/>
    </source>
</evidence>
<organism evidence="2 3">
    <name type="scientific">Pyrrhoderma noxium</name>
    <dbReference type="NCBI Taxonomy" id="2282107"/>
    <lineage>
        <taxon>Eukaryota</taxon>
        <taxon>Fungi</taxon>
        <taxon>Dikarya</taxon>
        <taxon>Basidiomycota</taxon>
        <taxon>Agaricomycotina</taxon>
        <taxon>Agaricomycetes</taxon>
        <taxon>Hymenochaetales</taxon>
        <taxon>Hymenochaetaceae</taxon>
        <taxon>Pyrrhoderma</taxon>
    </lineage>
</organism>
<dbReference type="Gene3D" id="2.80.10.50">
    <property type="match status" value="1"/>
</dbReference>
<keyword evidence="3" id="KW-1185">Reference proteome</keyword>
<feature type="signal peptide" evidence="1">
    <location>
        <begin position="1"/>
        <end position="17"/>
    </location>
</feature>
<evidence type="ECO:0000313" key="2">
    <source>
        <dbReference type="EMBL" id="PAV15817.1"/>
    </source>
</evidence>
<evidence type="ECO:0008006" key="4">
    <source>
        <dbReference type="Google" id="ProtNLM"/>
    </source>
</evidence>